<evidence type="ECO:0000313" key="4">
    <source>
        <dbReference type="EMBL" id="CAD6259876.1"/>
    </source>
</evidence>
<comment type="caution">
    <text evidence="4">The sequence shown here is derived from an EMBL/GenBank/DDBJ whole genome shotgun (WGS) entry which is preliminary data.</text>
</comment>
<feature type="domain" description="RRM" evidence="3">
    <location>
        <begin position="65"/>
        <end position="129"/>
    </location>
</feature>
<dbReference type="EMBL" id="CAJGYO010000011">
    <property type="protein sequence ID" value="CAD6259876.1"/>
    <property type="molecule type" value="Genomic_DNA"/>
</dbReference>
<evidence type="ECO:0000313" key="5">
    <source>
        <dbReference type="Proteomes" id="UP000604825"/>
    </source>
</evidence>
<evidence type="ECO:0000256" key="1">
    <source>
        <dbReference type="ARBA" id="ARBA00022884"/>
    </source>
</evidence>
<dbReference type="SMART" id="SM00360">
    <property type="entry name" value="RRM"/>
    <property type="match status" value="1"/>
</dbReference>
<organism evidence="4 5">
    <name type="scientific">Miscanthus lutarioriparius</name>
    <dbReference type="NCBI Taxonomy" id="422564"/>
    <lineage>
        <taxon>Eukaryota</taxon>
        <taxon>Viridiplantae</taxon>
        <taxon>Streptophyta</taxon>
        <taxon>Embryophyta</taxon>
        <taxon>Tracheophyta</taxon>
        <taxon>Spermatophyta</taxon>
        <taxon>Magnoliopsida</taxon>
        <taxon>Liliopsida</taxon>
        <taxon>Poales</taxon>
        <taxon>Poaceae</taxon>
        <taxon>PACMAD clade</taxon>
        <taxon>Panicoideae</taxon>
        <taxon>Andropogonodae</taxon>
        <taxon>Andropogoneae</taxon>
        <taxon>Saccharinae</taxon>
        <taxon>Miscanthus</taxon>
    </lineage>
</organism>
<name>A0A811QUL2_9POAL</name>
<dbReference type="OrthoDB" id="439808at2759"/>
<dbReference type="SUPFAM" id="SSF54928">
    <property type="entry name" value="RNA-binding domain, RBD"/>
    <property type="match status" value="1"/>
</dbReference>
<dbReference type="Pfam" id="PF00076">
    <property type="entry name" value="RRM_1"/>
    <property type="match status" value="1"/>
</dbReference>
<keyword evidence="5" id="KW-1185">Reference proteome</keyword>
<dbReference type="GO" id="GO:1900871">
    <property type="term" value="P:chloroplast mRNA modification"/>
    <property type="evidence" value="ECO:0007669"/>
    <property type="project" value="TreeGrafter"/>
</dbReference>
<dbReference type="PANTHER" id="PTHR48029">
    <property type="entry name" value="NUCLEOLAR PROTEIN 8"/>
    <property type="match status" value="1"/>
</dbReference>
<dbReference type="Gene3D" id="3.30.70.330">
    <property type="match status" value="1"/>
</dbReference>
<dbReference type="PANTHER" id="PTHR48029:SF1">
    <property type="entry name" value="NUCLEOLAR PROTEIN 8"/>
    <property type="match status" value="1"/>
</dbReference>
<dbReference type="Proteomes" id="UP000604825">
    <property type="component" value="Unassembled WGS sequence"/>
</dbReference>
<evidence type="ECO:0000259" key="3">
    <source>
        <dbReference type="PROSITE" id="PS50102"/>
    </source>
</evidence>
<dbReference type="FunFam" id="3.30.70.330:FF:001795">
    <property type="match status" value="1"/>
</dbReference>
<dbReference type="InterPro" id="IPR012677">
    <property type="entry name" value="Nucleotide-bd_a/b_plait_sf"/>
</dbReference>
<dbReference type="PROSITE" id="PS50102">
    <property type="entry name" value="RRM"/>
    <property type="match status" value="1"/>
</dbReference>
<gene>
    <name evidence="4" type="ORF">NCGR_LOCUS43313</name>
</gene>
<dbReference type="GO" id="GO:0009507">
    <property type="term" value="C:chloroplast"/>
    <property type="evidence" value="ECO:0007669"/>
    <property type="project" value="TreeGrafter"/>
</dbReference>
<reference evidence="4" key="1">
    <citation type="submission" date="2020-10" db="EMBL/GenBank/DDBJ databases">
        <authorList>
            <person name="Han B."/>
            <person name="Lu T."/>
            <person name="Zhao Q."/>
            <person name="Huang X."/>
            <person name="Zhao Y."/>
        </authorList>
    </citation>
    <scope>NUCLEOTIDE SEQUENCE</scope>
</reference>
<accession>A0A811QUL2</accession>
<keyword evidence="1 2" id="KW-0694">RNA-binding</keyword>
<dbReference type="InterPro" id="IPR035979">
    <property type="entry name" value="RBD_domain_sf"/>
</dbReference>
<dbReference type="GO" id="GO:0016554">
    <property type="term" value="P:cytidine to uridine editing"/>
    <property type="evidence" value="ECO:0007669"/>
    <property type="project" value="TreeGrafter"/>
</dbReference>
<evidence type="ECO:0000256" key="2">
    <source>
        <dbReference type="PROSITE-ProRule" id="PRU00176"/>
    </source>
</evidence>
<dbReference type="AlphaFoldDB" id="A0A811QUL2"/>
<dbReference type="GO" id="GO:0003723">
    <property type="term" value="F:RNA binding"/>
    <property type="evidence" value="ECO:0007669"/>
    <property type="project" value="UniProtKB-UniRule"/>
</dbReference>
<protein>
    <recommendedName>
        <fullName evidence="3">RRM domain-containing protein</fullName>
    </recommendedName>
</protein>
<proteinExistence type="predicted"/>
<sequence>MASAHAGFALTIAASRSFSFTIVACPSPSPTHRPAAASVGVRNQQRASTATACLQQRSASHDAATRLYVSGLSFRTTEQSLRDAFEKFGDLTEVCLVMDRVAKRPRGFAFLSYTEEEEARGAMEGMHGKISVARPYCITSVTIFKVLAKSLMRHTDAGKARVKFICQ</sequence>
<dbReference type="InterPro" id="IPR000504">
    <property type="entry name" value="RRM_dom"/>
</dbReference>